<dbReference type="SUPFAM" id="SSF51556">
    <property type="entry name" value="Metallo-dependent hydrolases"/>
    <property type="match status" value="1"/>
</dbReference>
<proteinExistence type="predicted"/>
<dbReference type="InterPro" id="IPR032466">
    <property type="entry name" value="Metal_Hydrolase"/>
</dbReference>
<dbReference type="KEGG" id="hlr:HALLA_02815"/>
<dbReference type="AlphaFoldDB" id="W0JRJ6"/>
<protein>
    <submittedName>
        <fullName evidence="2">Amidohydrolase</fullName>
    </submittedName>
</protein>
<keyword evidence="3" id="KW-1185">Reference proteome</keyword>
<evidence type="ECO:0000313" key="3">
    <source>
        <dbReference type="Proteomes" id="UP000019024"/>
    </source>
</evidence>
<dbReference type="PATRIC" id="fig|797299.3.peg.3077"/>
<feature type="domain" description="Amidohydrolase-related" evidence="1">
    <location>
        <begin position="4"/>
        <end position="261"/>
    </location>
</feature>
<dbReference type="PANTHER" id="PTHR35563">
    <property type="entry name" value="BARREL METAL-DEPENDENT HYDROLASE, PUTATIVE (AFU_ORTHOLOGUE AFUA_1G16240)-RELATED"/>
    <property type="match status" value="1"/>
</dbReference>
<reference evidence="2 3" key="1">
    <citation type="submission" date="2014-01" db="EMBL/GenBank/DDBJ databases">
        <authorList>
            <consortium name="DOE Joint Genome Institute"/>
            <person name="Anderson I."/>
            <person name="Huntemann M."/>
            <person name="Han J."/>
            <person name="Chen A."/>
            <person name="Kyrpides N."/>
            <person name="Mavromatis K."/>
            <person name="Markowitz V."/>
            <person name="Palaniappan K."/>
            <person name="Ivanova N."/>
            <person name="Schaumberg A."/>
            <person name="Pati A."/>
            <person name="Liolios K."/>
            <person name="Nordberg H.P."/>
            <person name="Cantor M.N."/>
            <person name="Hua S.X."/>
            <person name="Woyke T."/>
        </authorList>
    </citation>
    <scope>NUCLEOTIDE SEQUENCE [LARGE SCALE GENOMIC DNA]</scope>
    <source>
        <strain evidence="2 3">XH-48</strain>
        <plasmid evidence="3">1</plasmid>
    </source>
</reference>
<geneLocation type="plasmid" evidence="2">
    <name>unnamed</name>
</geneLocation>
<dbReference type="Gene3D" id="3.20.20.140">
    <property type="entry name" value="Metal-dependent hydrolases"/>
    <property type="match status" value="1"/>
</dbReference>
<dbReference type="HOGENOM" id="CLU_044590_2_2_2"/>
<gene>
    <name evidence="2" type="ORF">HALLA_02815</name>
</gene>
<name>W0JRJ6_9EURY</name>
<dbReference type="EMBL" id="CP007056">
    <property type="protein sequence ID" value="AHG01331.1"/>
    <property type="molecule type" value="Genomic_DNA"/>
</dbReference>
<dbReference type="Pfam" id="PF04909">
    <property type="entry name" value="Amidohydro_2"/>
    <property type="match status" value="1"/>
</dbReference>
<dbReference type="PANTHER" id="PTHR35563:SF2">
    <property type="entry name" value="BARREL METAL-DEPENDENT HYDROLASE, PUTATIVE (AFU_ORTHOLOGUE AFUA_1G16240)-RELATED"/>
    <property type="match status" value="1"/>
</dbReference>
<keyword evidence="2" id="KW-0378">Hydrolase</keyword>
<dbReference type="eggNOG" id="arCOG01931">
    <property type="taxonomic scope" value="Archaea"/>
</dbReference>
<accession>W0JRJ6</accession>
<evidence type="ECO:0000313" key="2">
    <source>
        <dbReference type="EMBL" id="AHG01331.1"/>
    </source>
</evidence>
<sequence>MVLDTHTHAWTRPTRDHPWVNGAIVDAIDGFDVDTVYDAERLLADMDAIGVDEAVVVGYPICEWTDNAYTLECVEEFDRLSGIVMLDQFADGAADRLRTSMAVDGVLGFRLGAICPYDRMWETFDPSVSWLREAIDETAFWEAARETDALVQILAHVDQLKDVIELVETYPALSYALDHFCHADPSIPPEDGAFADLEALATEEYDVAVKVSEVVHRSEEEFPYEDMHDHVRWLLETFGRERVVWGSDFPNVSDEATYEGSLRWLEHVDCLSKKDRSWLTGRSFETVAGI</sequence>
<dbReference type="InterPro" id="IPR052358">
    <property type="entry name" value="Aro_Compnd_Degr_Hydrolases"/>
</dbReference>
<dbReference type="Proteomes" id="UP000019024">
    <property type="component" value="Plasmid unnamed"/>
</dbReference>
<organism evidence="2 3">
    <name type="scientific">Halostagnicola larsenii XH-48</name>
    <dbReference type="NCBI Taxonomy" id="797299"/>
    <lineage>
        <taxon>Archaea</taxon>
        <taxon>Methanobacteriati</taxon>
        <taxon>Methanobacteriota</taxon>
        <taxon>Stenosarchaea group</taxon>
        <taxon>Halobacteria</taxon>
        <taxon>Halobacteriales</taxon>
        <taxon>Natrialbaceae</taxon>
        <taxon>Halostagnicola</taxon>
    </lineage>
</organism>
<dbReference type="InterPro" id="IPR006680">
    <property type="entry name" value="Amidohydro-rel"/>
</dbReference>
<keyword evidence="2" id="KW-0614">Plasmid</keyword>
<dbReference type="GO" id="GO:0016787">
    <property type="term" value="F:hydrolase activity"/>
    <property type="evidence" value="ECO:0007669"/>
    <property type="project" value="UniProtKB-KW"/>
</dbReference>
<evidence type="ECO:0000259" key="1">
    <source>
        <dbReference type="Pfam" id="PF04909"/>
    </source>
</evidence>